<gene>
    <name evidence="3" type="ORF">H8B09_04385</name>
</gene>
<dbReference type="InterPro" id="IPR008258">
    <property type="entry name" value="Transglycosylase_SLT_dom_1"/>
</dbReference>
<dbReference type="SUPFAM" id="SSF53955">
    <property type="entry name" value="Lysozyme-like"/>
    <property type="match status" value="1"/>
</dbReference>
<dbReference type="InterPro" id="IPR023346">
    <property type="entry name" value="Lysozyme-like_dom_sf"/>
</dbReference>
<evidence type="ECO:0000313" key="4">
    <source>
        <dbReference type="Proteomes" id="UP000609346"/>
    </source>
</evidence>
<dbReference type="Pfam" id="PF01464">
    <property type="entry name" value="SLT"/>
    <property type="match status" value="1"/>
</dbReference>
<dbReference type="InterPro" id="IPR000189">
    <property type="entry name" value="Transglyc_AS"/>
</dbReference>
<evidence type="ECO:0000313" key="3">
    <source>
        <dbReference type="EMBL" id="MBD3917981.1"/>
    </source>
</evidence>
<name>A0ABR8MPR5_9BACL</name>
<dbReference type="CDD" id="cd16896">
    <property type="entry name" value="LT_Slt70-like"/>
    <property type="match status" value="1"/>
</dbReference>
<evidence type="ECO:0000256" key="1">
    <source>
        <dbReference type="ARBA" id="ARBA00007734"/>
    </source>
</evidence>
<reference evidence="3 4" key="1">
    <citation type="submission" date="2020-09" db="EMBL/GenBank/DDBJ databases">
        <title>Paenibacillus sp. strain PR3 16S rRNA gene Genome sequencing and assembly.</title>
        <authorList>
            <person name="Kim J."/>
        </authorList>
    </citation>
    <scope>NUCLEOTIDE SEQUENCE [LARGE SCALE GENOMIC DNA]</scope>
    <source>
        <strain evidence="3 4">PR3</strain>
    </source>
</reference>
<dbReference type="PROSITE" id="PS00922">
    <property type="entry name" value="TRANSGLYCOSYLASE"/>
    <property type="match status" value="1"/>
</dbReference>
<sequence>MSIDPRTMATLLQMQWTNKTSDYAASPFTAATGEGESSIFDTLLSQYMMNGTGMDTSDFSSYASSYASLGLGDNIIPPIAGLDGLLYASMQQQSDSSASSTEYDDYINEAASKYGIDPSLIRAVIQTESSYNANAVSSAGAKGLMQLMDGTARSLGVYNSFDPAQNIEGGTRYLASLLNKYNGNEAVALAAYNAGPGRVDRLQISTNEQLQALASSLPVETQRYVAKVLAAKQ</sequence>
<evidence type="ECO:0000259" key="2">
    <source>
        <dbReference type="Pfam" id="PF01464"/>
    </source>
</evidence>
<dbReference type="EMBL" id="JACXZA010000001">
    <property type="protein sequence ID" value="MBD3917981.1"/>
    <property type="molecule type" value="Genomic_DNA"/>
</dbReference>
<dbReference type="PANTHER" id="PTHR37423">
    <property type="entry name" value="SOLUBLE LYTIC MUREIN TRANSGLYCOSYLASE-RELATED"/>
    <property type="match status" value="1"/>
</dbReference>
<dbReference type="Proteomes" id="UP000609346">
    <property type="component" value="Unassembled WGS sequence"/>
</dbReference>
<feature type="domain" description="Transglycosylase SLT" evidence="2">
    <location>
        <begin position="105"/>
        <end position="208"/>
    </location>
</feature>
<comment type="similarity">
    <text evidence="1">Belongs to the transglycosylase Slt family.</text>
</comment>
<proteinExistence type="inferred from homology"/>
<accession>A0ABR8MPR5</accession>
<protein>
    <submittedName>
        <fullName evidence="3">Lytic transglycosylase domain-containing protein</fullName>
    </submittedName>
</protein>
<comment type="caution">
    <text evidence="3">The sequence shown here is derived from an EMBL/GenBank/DDBJ whole genome shotgun (WGS) entry which is preliminary data.</text>
</comment>
<dbReference type="Gene3D" id="1.10.530.10">
    <property type="match status" value="1"/>
</dbReference>
<dbReference type="RefSeq" id="WP_191202226.1">
    <property type="nucleotide sequence ID" value="NZ_JACXZA010000001.1"/>
</dbReference>
<dbReference type="PANTHER" id="PTHR37423:SF2">
    <property type="entry name" value="MEMBRANE-BOUND LYTIC MUREIN TRANSGLYCOSYLASE C"/>
    <property type="match status" value="1"/>
</dbReference>
<organism evidence="3 4">
    <name type="scientific">Paenibacillus terricola</name>
    <dbReference type="NCBI Taxonomy" id="2763503"/>
    <lineage>
        <taxon>Bacteria</taxon>
        <taxon>Bacillati</taxon>
        <taxon>Bacillota</taxon>
        <taxon>Bacilli</taxon>
        <taxon>Bacillales</taxon>
        <taxon>Paenibacillaceae</taxon>
        <taxon>Paenibacillus</taxon>
    </lineage>
</organism>
<keyword evidence="4" id="KW-1185">Reference proteome</keyword>